<dbReference type="Pfam" id="PF02503">
    <property type="entry name" value="PP_kinase"/>
    <property type="match status" value="1"/>
</dbReference>
<dbReference type="PANTHER" id="PTHR30218">
    <property type="entry name" value="POLYPHOSPHATE KINASE"/>
    <property type="match status" value="1"/>
</dbReference>
<organism evidence="12 13">
    <name type="scientific">Microvenator marinus</name>
    <dbReference type="NCBI Taxonomy" id="2600177"/>
    <lineage>
        <taxon>Bacteria</taxon>
        <taxon>Deltaproteobacteria</taxon>
        <taxon>Bradymonadales</taxon>
        <taxon>Microvenatoraceae</taxon>
        <taxon>Microvenator</taxon>
    </lineage>
</organism>
<dbReference type="Gene3D" id="3.30.1840.10">
    <property type="entry name" value="Polyphosphate kinase middle domain"/>
    <property type="match status" value="1"/>
</dbReference>
<feature type="domain" description="Polyphosphate kinase C-terminal" evidence="11">
    <location>
        <begin position="340"/>
        <end position="503"/>
    </location>
</feature>
<dbReference type="InterPro" id="IPR025200">
    <property type="entry name" value="PPK_C_dom2"/>
</dbReference>
<feature type="domain" description="Polyphosphate kinase N-terminal" evidence="9">
    <location>
        <begin position="17"/>
        <end position="122"/>
    </location>
</feature>
<comment type="cofactor">
    <cofactor evidence="6">
        <name>Mg(2+)</name>
        <dbReference type="ChEBI" id="CHEBI:18420"/>
    </cofactor>
</comment>
<dbReference type="GO" id="GO:0005524">
    <property type="term" value="F:ATP binding"/>
    <property type="evidence" value="ECO:0007669"/>
    <property type="project" value="UniProtKB-KW"/>
</dbReference>
<keyword evidence="2 6" id="KW-0808">Transferase</keyword>
<dbReference type="HAMAP" id="MF_00347">
    <property type="entry name" value="Polyphosphate_kinase"/>
    <property type="match status" value="1"/>
</dbReference>
<dbReference type="SUPFAM" id="SSF56024">
    <property type="entry name" value="Phospholipase D/nuclease"/>
    <property type="match status" value="2"/>
</dbReference>
<keyword evidence="4 6" id="KW-0418">Kinase</keyword>
<sequence length="697" mass="80630">MEHQEKEELDLREPENFINRELSWLQFNLRVLELALDPSLPLMERLKFLCISSTNLDEFFEVRVARLKHQILGGSIQTGPDGLTPKEQVHKIALFTHDLVKKQYETLNQVLIPELENAGIRFARRTRWTDKQRRWVKRYFNQQLLPVLSPLGLDPSHPFPRVLNKSLNFIVSLEGEDAFGRDSGVAVVQAPRSLPRIIRMPNSVTRDKYEFVFLSSIIHAHVEDLFPGMRVTGCYQFRVTRNSDLFVDEEEIDDLRRALEDELFSRHYGDAVRLEVADNCPENMIAFLRDQFNLHSEDCYQVNGPVNLNRLMALTDEVQEPQLSFKSFIGSVPTILERRDIFEAIRTRDIMLHHPFESFQPVVDFIKQASTDKDVLAIKMTLYRTDVDSGLPAALIDAARNGKEVTVIIELRARFDEERNIQLAHRLEEAGAHVVYGVVGYKTHSKMALVVRREGTRLRRYAHLGTGNYHPRTARQYTDIGIFTADPDYCADVHKMFIQLTGFGRALRLKKLEQSPFTLHDWLVERIQAEAKAASEGRPARIIAKMNSLTEPQVIRELYKASRAGVKIDLIIRGICCLRPGVPDLSENIQVRSIVGRFLEHSRVFYFLNDEFQCYFASADWMSRNLFRRVEQCVPVEDPELAQRLYHECFQLYLDDTVQTWVLNSDGSYERLEPDRDALNAQRTLLEMYALKELPPA</sequence>
<dbReference type="Pfam" id="PF13089">
    <property type="entry name" value="PP_kinase_N"/>
    <property type="match status" value="1"/>
</dbReference>
<feature type="domain" description="Polyphosphate kinase middle" evidence="8">
    <location>
        <begin position="131"/>
        <end position="314"/>
    </location>
</feature>
<evidence type="ECO:0000256" key="1">
    <source>
        <dbReference type="ARBA" id="ARBA00022553"/>
    </source>
</evidence>
<evidence type="ECO:0000313" key="13">
    <source>
        <dbReference type="Proteomes" id="UP000321595"/>
    </source>
</evidence>
<dbReference type="Pfam" id="PF17941">
    <property type="entry name" value="PP_kinase_C_1"/>
    <property type="match status" value="1"/>
</dbReference>
<evidence type="ECO:0000256" key="4">
    <source>
        <dbReference type="ARBA" id="ARBA00022777"/>
    </source>
</evidence>
<evidence type="ECO:0000256" key="5">
    <source>
        <dbReference type="ARBA" id="ARBA00022840"/>
    </source>
</evidence>
<dbReference type="NCBIfam" id="TIGR03705">
    <property type="entry name" value="poly_P_kin"/>
    <property type="match status" value="1"/>
</dbReference>
<proteinExistence type="inferred from homology"/>
<dbReference type="InterPro" id="IPR024953">
    <property type="entry name" value="PP_kinase_middle"/>
</dbReference>
<dbReference type="InterPro" id="IPR003414">
    <property type="entry name" value="PP_kinase"/>
</dbReference>
<feature type="binding site" evidence="6">
    <location>
        <position position="414"/>
    </location>
    <ligand>
        <name>Mg(2+)</name>
        <dbReference type="ChEBI" id="CHEBI:18420"/>
    </ligand>
</feature>
<dbReference type="KEGG" id="bbae:FRD01_13585"/>
<accession>A0A5B8Y3S3</accession>
<dbReference type="PIRSF" id="PIRSF015589">
    <property type="entry name" value="PP_kinase"/>
    <property type="match status" value="1"/>
</dbReference>
<feature type="binding site" evidence="6">
    <location>
        <position position="573"/>
    </location>
    <ligand>
        <name>ATP</name>
        <dbReference type="ChEBI" id="CHEBI:30616"/>
    </ligand>
</feature>
<dbReference type="InterPro" id="IPR025198">
    <property type="entry name" value="PPK_N_dom"/>
</dbReference>
<dbReference type="InterPro" id="IPR036830">
    <property type="entry name" value="PP_kinase_middle_dom_sf"/>
</dbReference>
<name>A0A5B8Y3S3_9DELT</name>
<dbReference type="SUPFAM" id="SSF140356">
    <property type="entry name" value="PPK N-terminal domain-like"/>
    <property type="match status" value="1"/>
</dbReference>
<evidence type="ECO:0000259" key="8">
    <source>
        <dbReference type="Pfam" id="PF02503"/>
    </source>
</evidence>
<dbReference type="NCBIfam" id="NF003917">
    <property type="entry name" value="PRK05443.1-1"/>
    <property type="match status" value="1"/>
</dbReference>
<evidence type="ECO:0000256" key="3">
    <source>
        <dbReference type="ARBA" id="ARBA00022741"/>
    </source>
</evidence>
<reference evidence="12 13" key="1">
    <citation type="submission" date="2019-08" db="EMBL/GenBank/DDBJ databases">
        <authorList>
            <person name="Liang Q."/>
        </authorList>
    </citation>
    <scope>NUCLEOTIDE SEQUENCE [LARGE SCALE GENOMIC DNA]</scope>
    <source>
        <strain evidence="12 13">V1718</strain>
    </source>
</reference>
<feature type="active site" description="Phosphohistidine intermediate" evidence="6">
    <location>
        <position position="444"/>
    </location>
</feature>
<feature type="binding site" evidence="6">
    <location>
        <position position="601"/>
    </location>
    <ligand>
        <name>ATP</name>
        <dbReference type="ChEBI" id="CHEBI:30616"/>
    </ligand>
</feature>
<feature type="binding site" evidence="6">
    <location>
        <position position="55"/>
    </location>
    <ligand>
        <name>ATP</name>
        <dbReference type="ChEBI" id="CHEBI:30616"/>
    </ligand>
</feature>
<keyword evidence="13" id="KW-1185">Reference proteome</keyword>
<dbReference type="AlphaFoldDB" id="A0A5B8Y3S3"/>
<dbReference type="Proteomes" id="UP000321595">
    <property type="component" value="Chromosome"/>
</dbReference>
<dbReference type="NCBIfam" id="NF003921">
    <property type="entry name" value="PRK05443.2-2"/>
    <property type="match status" value="1"/>
</dbReference>
<keyword evidence="1 6" id="KW-0597">Phosphoprotein</keyword>
<dbReference type="CDD" id="cd09168">
    <property type="entry name" value="PLDc_PaPPK1_C2_like"/>
    <property type="match status" value="1"/>
</dbReference>
<dbReference type="GO" id="GO:0008976">
    <property type="term" value="F:polyphosphate kinase activity"/>
    <property type="evidence" value="ECO:0007669"/>
    <property type="project" value="UniProtKB-UniRule"/>
</dbReference>
<evidence type="ECO:0000259" key="10">
    <source>
        <dbReference type="Pfam" id="PF13090"/>
    </source>
</evidence>
<evidence type="ECO:0000313" key="12">
    <source>
        <dbReference type="EMBL" id="QED30339.1"/>
    </source>
</evidence>
<dbReference type="InterPro" id="IPR041108">
    <property type="entry name" value="PP_kinase_C_1"/>
</dbReference>
<dbReference type="NCBIfam" id="NF003918">
    <property type="entry name" value="PRK05443.1-2"/>
    <property type="match status" value="1"/>
</dbReference>
<keyword evidence="5 6" id="KW-0067">ATP-binding</keyword>
<evidence type="ECO:0000256" key="7">
    <source>
        <dbReference type="RuleBase" id="RU003800"/>
    </source>
</evidence>
<dbReference type="GO" id="GO:0009358">
    <property type="term" value="C:polyphosphate kinase complex"/>
    <property type="evidence" value="ECO:0007669"/>
    <property type="project" value="InterPro"/>
</dbReference>
<feature type="binding site" evidence="6">
    <location>
        <position position="384"/>
    </location>
    <ligand>
        <name>Mg(2+)</name>
        <dbReference type="ChEBI" id="CHEBI:18420"/>
    </ligand>
</feature>
<dbReference type="Gene3D" id="3.30.870.10">
    <property type="entry name" value="Endonuclease Chain A"/>
    <property type="match status" value="2"/>
</dbReference>
<evidence type="ECO:0000256" key="6">
    <source>
        <dbReference type="HAMAP-Rule" id="MF_00347"/>
    </source>
</evidence>
<keyword evidence="6" id="KW-0460">Magnesium</keyword>
<dbReference type="Gene3D" id="1.20.58.310">
    <property type="entry name" value="Polyphosphate kinase N-terminal domain"/>
    <property type="match status" value="1"/>
</dbReference>
<dbReference type="EMBL" id="CP042467">
    <property type="protein sequence ID" value="QED30339.1"/>
    <property type="molecule type" value="Genomic_DNA"/>
</dbReference>
<evidence type="ECO:0000259" key="11">
    <source>
        <dbReference type="Pfam" id="PF17941"/>
    </source>
</evidence>
<protein>
    <recommendedName>
        <fullName evidence="6 7">Polyphosphate kinase</fullName>
        <ecNumber evidence="6 7">2.7.4.1</ecNumber>
    </recommendedName>
    <alternativeName>
        <fullName evidence="6">ATP-polyphosphate phosphotransferase</fullName>
    </alternativeName>
    <alternativeName>
        <fullName evidence="6">Polyphosphoric acid kinase</fullName>
    </alternativeName>
</protein>
<feature type="domain" description="Polyphosphate kinase C-terminal" evidence="10">
    <location>
        <begin position="515"/>
        <end position="682"/>
    </location>
</feature>
<comment type="catalytic activity">
    <reaction evidence="6 7">
        <text>[phosphate](n) + ATP = [phosphate](n+1) + ADP</text>
        <dbReference type="Rhea" id="RHEA:19573"/>
        <dbReference type="Rhea" id="RHEA-COMP:9859"/>
        <dbReference type="Rhea" id="RHEA-COMP:14280"/>
        <dbReference type="ChEBI" id="CHEBI:16838"/>
        <dbReference type="ChEBI" id="CHEBI:30616"/>
        <dbReference type="ChEBI" id="CHEBI:456216"/>
        <dbReference type="EC" id="2.7.4.1"/>
    </reaction>
</comment>
<keyword evidence="3 6" id="KW-0547">Nucleotide-binding</keyword>
<comment type="similarity">
    <text evidence="6 7">Belongs to the polyphosphate kinase 1 (PPK1) family.</text>
</comment>
<dbReference type="OrthoDB" id="9761456at2"/>
<evidence type="ECO:0000259" key="9">
    <source>
        <dbReference type="Pfam" id="PF13089"/>
    </source>
</evidence>
<comment type="function">
    <text evidence="6 7">Catalyzes the reversible transfer of the terminal phosphate of ATP to form a long-chain polyphosphate (polyP).</text>
</comment>
<dbReference type="InterPro" id="IPR036832">
    <property type="entry name" value="PPK_N_dom_sf"/>
</dbReference>
<dbReference type="GO" id="GO:0006799">
    <property type="term" value="P:polyphosphate biosynthetic process"/>
    <property type="evidence" value="ECO:0007669"/>
    <property type="project" value="UniProtKB-UniRule"/>
</dbReference>
<evidence type="ECO:0000256" key="2">
    <source>
        <dbReference type="ARBA" id="ARBA00022679"/>
    </source>
</evidence>
<gene>
    <name evidence="12" type="primary">ppk1</name>
    <name evidence="6" type="synonym">ppk</name>
    <name evidence="12" type="ORF">FRD01_13585</name>
</gene>
<dbReference type="EC" id="2.7.4.1" evidence="6 7"/>
<feature type="binding site" evidence="6">
    <location>
        <position position="477"/>
    </location>
    <ligand>
        <name>ATP</name>
        <dbReference type="ChEBI" id="CHEBI:30616"/>
    </ligand>
</feature>
<dbReference type="GO" id="GO:0046872">
    <property type="term" value="F:metal ion binding"/>
    <property type="evidence" value="ECO:0007669"/>
    <property type="project" value="UniProtKB-KW"/>
</dbReference>
<dbReference type="SUPFAM" id="SSF143724">
    <property type="entry name" value="PHP14-like"/>
    <property type="match status" value="1"/>
</dbReference>
<dbReference type="PANTHER" id="PTHR30218:SF0">
    <property type="entry name" value="POLYPHOSPHATE KINASE"/>
    <property type="match status" value="1"/>
</dbReference>
<dbReference type="Pfam" id="PF13090">
    <property type="entry name" value="PP_kinase_C"/>
    <property type="match status" value="1"/>
</dbReference>
<dbReference type="CDD" id="cd09165">
    <property type="entry name" value="PLDc_PaPPK1_C1_like"/>
    <property type="match status" value="1"/>
</dbReference>
<keyword evidence="6" id="KW-0479">Metal-binding</keyword>
<comment type="PTM">
    <text evidence="6 7">An intermediate of this reaction is the autophosphorylated ppk in which a phosphate is covalently linked to a histidine residue through a N-P bond.</text>
</comment>